<reference evidence="4 5" key="1">
    <citation type="submission" date="2024-02" db="EMBL/GenBank/DDBJ databases">
        <authorList>
            <person name="Vignale AGUSTIN F."/>
            <person name="Sosa J E."/>
            <person name="Modenutti C."/>
        </authorList>
    </citation>
    <scope>NUCLEOTIDE SEQUENCE [LARGE SCALE GENOMIC DNA]</scope>
</reference>
<dbReference type="SUPFAM" id="SSF81698">
    <property type="entry name" value="FF domain"/>
    <property type="match status" value="1"/>
</dbReference>
<keyword evidence="1" id="KW-0677">Repeat</keyword>
<dbReference type="Pfam" id="PF01846">
    <property type="entry name" value="FF"/>
    <property type="match status" value="1"/>
</dbReference>
<dbReference type="Gene3D" id="1.10.10.440">
    <property type="entry name" value="FF domain"/>
    <property type="match status" value="1"/>
</dbReference>
<dbReference type="PANTHER" id="PTHR15377:SF3">
    <property type="entry name" value="WW DOMAIN-CONTAINING PROTEIN"/>
    <property type="match status" value="1"/>
</dbReference>
<evidence type="ECO:0000313" key="4">
    <source>
        <dbReference type="EMBL" id="CAK9143925.1"/>
    </source>
</evidence>
<dbReference type="InterPro" id="IPR045148">
    <property type="entry name" value="TCRG1-like"/>
</dbReference>
<sequence length="152" mass="17950">MEQGEKINRNSKWVKGNGGEREWYGKEDNDETTCLENITRTFDVMPVKRCAHEFRGLLSEVITAEAAEQEKDGKTVLTSWSTAKRLLKAEPRYTKMPRKDRESMWRRFVDELQRRQKVALDQETEKHTESRKRTSVDSGKYLSGSRRTHERR</sequence>
<evidence type="ECO:0000313" key="5">
    <source>
        <dbReference type="Proteomes" id="UP001642360"/>
    </source>
</evidence>
<gene>
    <name evidence="4" type="ORF">ILEXP_LOCUS11662</name>
</gene>
<dbReference type="PANTHER" id="PTHR15377">
    <property type="entry name" value="TRANSCRIPTION ELONGATION REGULATOR 1"/>
    <property type="match status" value="1"/>
</dbReference>
<name>A0ABC8RK30_9AQUA</name>
<keyword evidence="5" id="KW-1185">Reference proteome</keyword>
<dbReference type="EMBL" id="CAUOFW020001347">
    <property type="protein sequence ID" value="CAK9143925.1"/>
    <property type="molecule type" value="Genomic_DNA"/>
</dbReference>
<dbReference type="FunFam" id="1.10.10.440:FF:000028">
    <property type="entry name" value="Pre-mRNA-processing protein 40C"/>
    <property type="match status" value="1"/>
</dbReference>
<dbReference type="AlphaFoldDB" id="A0ABC8RK30"/>
<proteinExistence type="predicted"/>
<evidence type="ECO:0000256" key="2">
    <source>
        <dbReference type="SAM" id="MobiDB-lite"/>
    </source>
</evidence>
<dbReference type="Proteomes" id="UP001642360">
    <property type="component" value="Unassembled WGS sequence"/>
</dbReference>
<feature type="compositionally biased region" description="Basic and acidic residues" evidence="2">
    <location>
        <begin position="118"/>
        <end position="135"/>
    </location>
</feature>
<comment type="caution">
    <text evidence="4">The sequence shown here is derived from an EMBL/GenBank/DDBJ whole genome shotgun (WGS) entry which is preliminary data.</text>
</comment>
<dbReference type="InterPro" id="IPR036517">
    <property type="entry name" value="FF_domain_sf"/>
</dbReference>
<protein>
    <recommendedName>
        <fullName evidence="3">FF domain-containing protein</fullName>
    </recommendedName>
</protein>
<feature type="domain" description="FF" evidence="3">
    <location>
        <begin position="55"/>
        <end position="106"/>
    </location>
</feature>
<feature type="region of interest" description="Disordered" evidence="2">
    <location>
        <begin position="118"/>
        <end position="152"/>
    </location>
</feature>
<dbReference type="InterPro" id="IPR002713">
    <property type="entry name" value="FF_domain"/>
</dbReference>
<organism evidence="4 5">
    <name type="scientific">Ilex paraguariensis</name>
    <name type="common">yerba mate</name>
    <dbReference type="NCBI Taxonomy" id="185542"/>
    <lineage>
        <taxon>Eukaryota</taxon>
        <taxon>Viridiplantae</taxon>
        <taxon>Streptophyta</taxon>
        <taxon>Embryophyta</taxon>
        <taxon>Tracheophyta</taxon>
        <taxon>Spermatophyta</taxon>
        <taxon>Magnoliopsida</taxon>
        <taxon>eudicotyledons</taxon>
        <taxon>Gunneridae</taxon>
        <taxon>Pentapetalae</taxon>
        <taxon>asterids</taxon>
        <taxon>campanulids</taxon>
        <taxon>Aquifoliales</taxon>
        <taxon>Aquifoliaceae</taxon>
        <taxon>Ilex</taxon>
    </lineage>
</organism>
<accession>A0ABC8RK30</accession>
<evidence type="ECO:0000259" key="3">
    <source>
        <dbReference type="Pfam" id="PF01846"/>
    </source>
</evidence>
<evidence type="ECO:0000256" key="1">
    <source>
        <dbReference type="ARBA" id="ARBA00022737"/>
    </source>
</evidence>